<feature type="non-terminal residue" evidence="2">
    <location>
        <position position="358"/>
    </location>
</feature>
<dbReference type="InterPro" id="IPR012337">
    <property type="entry name" value="RNaseH-like_sf"/>
</dbReference>
<reference evidence="2" key="1">
    <citation type="submission" date="2018-05" db="EMBL/GenBank/DDBJ databases">
        <authorList>
            <person name="Lanie J.A."/>
            <person name="Ng W.-L."/>
            <person name="Kazmierczak K.M."/>
            <person name="Andrzejewski T.M."/>
            <person name="Davidsen T.M."/>
            <person name="Wayne K.J."/>
            <person name="Tettelin H."/>
            <person name="Glass J.I."/>
            <person name="Rusch D."/>
            <person name="Podicherti R."/>
            <person name="Tsui H.-C.T."/>
            <person name="Winkler M.E."/>
        </authorList>
    </citation>
    <scope>NUCLEOTIDE SEQUENCE</scope>
</reference>
<dbReference type="PANTHER" id="PTHR10322:SF23">
    <property type="entry name" value="DNA POLYMERASE DELTA CATALYTIC SUBUNIT"/>
    <property type="match status" value="1"/>
</dbReference>
<dbReference type="Gene3D" id="3.30.342.10">
    <property type="entry name" value="DNA Polymerase, chain B, domain 1"/>
    <property type="match status" value="1"/>
</dbReference>
<dbReference type="AlphaFoldDB" id="A0A382GLU4"/>
<feature type="domain" description="DNA-directed DNA polymerase family B exonuclease" evidence="1">
    <location>
        <begin position="83"/>
        <end position="265"/>
    </location>
</feature>
<protein>
    <recommendedName>
        <fullName evidence="1">DNA-directed DNA polymerase family B exonuclease domain-containing protein</fullName>
    </recommendedName>
</protein>
<proteinExistence type="predicted"/>
<dbReference type="InterPro" id="IPR006133">
    <property type="entry name" value="DNA-dir_DNA_pol_B_exonuc"/>
</dbReference>
<dbReference type="Gene3D" id="3.30.420.10">
    <property type="entry name" value="Ribonuclease H-like superfamily/Ribonuclease H"/>
    <property type="match status" value="1"/>
</dbReference>
<organism evidence="2">
    <name type="scientific">marine metagenome</name>
    <dbReference type="NCBI Taxonomy" id="408172"/>
    <lineage>
        <taxon>unclassified sequences</taxon>
        <taxon>metagenomes</taxon>
        <taxon>ecological metagenomes</taxon>
    </lineage>
</organism>
<dbReference type="InterPro" id="IPR036397">
    <property type="entry name" value="RNaseH_sf"/>
</dbReference>
<evidence type="ECO:0000313" key="2">
    <source>
        <dbReference type="EMBL" id="SVB76116.1"/>
    </source>
</evidence>
<name>A0A382GLU4_9ZZZZ</name>
<accession>A0A382GLU4</accession>
<dbReference type="PANTHER" id="PTHR10322">
    <property type="entry name" value="DNA POLYMERASE CATALYTIC SUBUNIT"/>
    <property type="match status" value="1"/>
</dbReference>
<dbReference type="GO" id="GO:0003676">
    <property type="term" value="F:nucleic acid binding"/>
    <property type="evidence" value="ECO:0007669"/>
    <property type="project" value="InterPro"/>
</dbReference>
<gene>
    <name evidence="2" type="ORF">METZ01_LOCUS228970</name>
</gene>
<dbReference type="GO" id="GO:0003887">
    <property type="term" value="F:DNA-directed DNA polymerase activity"/>
    <property type="evidence" value="ECO:0007669"/>
    <property type="project" value="TreeGrafter"/>
</dbReference>
<dbReference type="Pfam" id="PF03104">
    <property type="entry name" value="DNA_pol_B_exo1"/>
    <property type="match status" value="1"/>
</dbReference>
<evidence type="ECO:0000259" key="1">
    <source>
        <dbReference type="Pfam" id="PF03104"/>
    </source>
</evidence>
<dbReference type="EMBL" id="UINC01056279">
    <property type="protein sequence ID" value="SVB76116.1"/>
    <property type="molecule type" value="Genomic_DNA"/>
</dbReference>
<dbReference type="InterPro" id="IPR050240">
    <property type="entry name" value="DNA_pol_type-B"/>
</dbReference>
<dbReference type="GO" id="GO:0006261">
    <property type="term" value="P:DNA-templated DNA replication"/>
    <property type="evidence" value="ECO:0007669"/>
    <property type="project" value="TreeGrafter"/>
</dbReference>
<sequence>MDFYTNVCRSRDKILAIGYKNGKKQKLSVSYRPNHYIPSKKKSSPYKALDGRPLEVVNLNSMAGAKKFKEKYQKIDNFEVHGYDRYVYTYISDKFPGKIEFDPQQIKIATLDIECESENGFPEPSQAIEKVNAISIKPFGQPTVVFGLGEWETESDVVYVNCENEQELLMNFMKYWRQQWFDIITGWNVDAFDMTYLCNRFDRLFGEDTHKKLSPWGMSSTREFLQNGYQKTQIFGLSGVNVIDYMELYKRSTFHNQESYKLDYIAHYELGKQKLDYSEYGSLHTLYKNNYAKYLEYNVRDVVLVEELEDKLGFLDLTQAMAYDAKCNYIDTFGMVKYWETIIYNFLKDQGVQTPPQK</sequence>
<dbReference type="SUPFAM" id="SSF53098">
    <property type="entry name" value="Ribonuclease H-like"/>
    <property type="match status" value="1"/>
</dbReference>